<feature type="domain" description="Phage-Barnase-EndoU-ColicinE5/D-RelE-like nuclease" evidence="1">
    <location>
        <begin position="24"/>
        <end position="80"/>
    </location>
</feature>
<dbReference type="Proteomes" id="UP000834458">
    <property type="component" value="Unassembled WGS sequence"/>
</dbReference>
<name>A0AA35GH48_9BURK</name>
<gene>
    <name evidence="2" type="ORF">GHA_00028</name>
</gene>
<protein>
    <recommendedName>
        <fullName evidence="1">Phage-Barnase-EndoU-ColicinE5/D-RelE-like nuclease domain-containing protein</fullName>
    </recommendedName>
</protein>
<evidence type="ECO:0000313" key="3">
    <source>
        <dbReference type="Proteomes" id="UP000834458"/>
    </source>
</evidence>
<evidence type="ECO:0000313" key="2">
    <source>
        <dbReference type="EMBL" id="CAB5656332.1"/>
    </source>
</evidence>
<dbReference type="Pfam" id="PF18809">
    <property type="entry name" value="PBECR1"/>
    <property type="match status" value="1"/>
</dbReference>
<sequence length="127" mass="13957">MSGFRSLALSDAEIIRDYILPARAMHRAGLGWVDFVWGDDKRGIAHILAQRQAKDGMTRQEAIQLLEEGLVQTIAKGEEARRIEVGNSTPALGLPGAARYFGPVGWQQCVDADRLSNSGARWPKGRI</sequence>
<dbReference type="InterPro" id="IPR041092">
    <property type="entry name" value="PBECR1"/>
</dbReference>
<reference evidence="2" key="1">
    <citation type="submission" date="2020-05" db="EMBL/GenBank/DDBJ databases">
        <authorList>
            <person name="Delgado-Blas J."/>
        </authorList>
    </citation>
    <scope>NUCLEOTIDE SEQUENCE</scope>
    <source>
        <strain evidence="2">BB1454</strain>
    </source>
</reference>
<proteinExistence type="predicted"/>
<dbReference type="RefSeq" id="WP_234687287.1">
    <property type="nucleotide sequence ID" value="NZ_CAHPSC010000001.1"/>
</dbReference>
<dbReference type="EMBL" id="CAHPSC010000001">
    <property type="protein sequence ID" value="CAB5656332.1"/>
    <property type="molecule type" value="Genomic_DNA"/>
</dbReference>
<organism evidence="2 3">
    <name type="scientific">Comamonas aquatica</name>
    <dbReference type="NCBI Taxonomy" id="225991"/>
    <lineage>
        <taxon>Bacteria</taxon>
        <taxon>Pseudomonadati</taxon>
        <taxon>Pseudomonadota</taxon>
        <taxon>Betaproteobacteria</taxon>
        <taxon>Burkholderiales</taxon>
        <taxon>Comamonadaceae</taxon>
        <taxon>Comamonas</taxon>
    </lineage>
</organism>
<comment type="caution">
    <text evidence="2">The sequence shown here is derived from an EMBL/GenBank/DDBJ whole genome shotgun (WGS) entry which is preliminary data.</text>
</comment>
<evidence type="ECO:0000259" key="1">
    <source>
        <dbReference type="Pfam" id="PF18809"/>
    </source>
</evidence>
<dbReference type="AlphaFoldDB" id="A0AA35GH48"/>
<accession>A0AA35GH48</accession>